<sequence length="256" mass="28443">MNLLLITSGSAMDPFAAIGFAANLLQFIDYLSYILKVGEQICRNGMPEFSSNIQTSAKILEDQNISDKCVKESQDLLAFMKQFERQEFEKGVKFKIEHAVKDGPTSLVAALQIVRGKSEIENLAKRIESYRAQLHSEVLMSIRETAISMASQLDNMSISDTTRHQEIINTVGEAGSSLQDSLQLHSETLSQQLLTKSEAMRQTILGAIDSLARTIKSSYLFPTLPRSIVEYDPSLQTAAIRGGARIEEQILELLNL</sequence>
<proteinExistence type="predicted"/>
<dbReference type="Proteomes" id="UP001498421">
    <property type="component" value="Unassembled WGS sequence"/>
</dbReference>
<evidence type="ECO:0000313" key="1">
    <source>
        <dbReference type="EMBL" id="KAK7425991.1"/>
    </source>
</evidence>
<accession>A0ABR1HY51</accession>
<reference evidence="1 2" key="1">
    <citation type="journal article" date="2025" name="Microbiol. Resour. Announc.">
        <title>Draft genome sequences for Neonectria magnoliae and Neonectria punicea, canker pathogens of Liriodendron tulipifera and Acer saccharum in West Virginia.</title>
        <authorList>
            <person name="Petronek H.M."/>
            <person name="Kasson M.T."/>
            <person name="Metheny A.M."/>
            <person name="Stauder C.M."/>
            <person name="Lovett B."/>
            <person name="Lynch S.C."/>
            <person name="Garnas J.R."/>
            <person name="Kasson L.R."/>
            <person name="Stajich J.E."/>
        </authorList>
    </citation>
    <scope>NUCLEOTIDE SEQUENCE [LARGE SCALE GENOMIC DNA]</scope>
    <source>
        <strain evidence="1 2">NRRL 64651</strain>
    </source>
</reference>
<name>A0ABR1HY51_9HYPO</name>
<gene>
    <name evidence="1" type="ORF">QQZ08_007573</name>
</gene>
<keyword evidence="2" id="KW-1185">Reference proteome</keyword>
<comment type="caution">
    <text evidence="1">The sequence shown here is derived from an EMBL/GenBank/DDBJ whole genome shotgun (WGS) entry which is preliminary data.</text>
</comment>
<organism evidence="1 2">
    <name type="scientific">Neonectria magnoliae</name>
    <dbReference type="NCBI Taxonomy" id="2732573"/>
    <lineage>
        <taxon>Eukaryota</taxon>
        <taxon>Fungi</taxon>
        <taxon>Dikarya</taxon>
        <taxon>Ascomycota</taxon>
        <taxon>Pezizomycotina</taxon>
        <taxon>Sordariomycetes</taxon>
        <taxon>Hypocreomycetidae</taxon>
        <taxon>Hypocreales</taxon>
        <taxon>Nectriaceae</taxon>
        <taxon>Neonectria</taxon>
    </lineage>
</organism>
<dbReference type="EMBL" id="JAZAVK010000073">
    <property type="protein sequence ID" value="KAK7425991.1"/>
    <property type="molecule type" value="Genomic_DNA"/>
</dbReference>
<evidence type="ECO:0000313" key="2">
    <source>
        <dbReference type="Proteomes" id="UP001498421"/>
    </source>
</evidence>
<protein>
    <submittedName>
        <fullName evidence="1">Uncharacterized protein</fullName>
    </submittedName>
</protein>